<dbReference type="EMBL" id="SCWE01000002">
    <property type="protein sequence ID" value="TDM01682.1"/>
    <property type="molecule type" value="Genomic_DNA"/>
</dbReference>
<accession>A0A4R6BJ14</accession>
<dbReference type="PANTHER" id="PTHR33795">
    <property type="entry name" value="INSERTION ELEMENT IS150 PROTEIN INSJ"/>
    <property type="match status" value="1"/>
</dbReference>
<dbReference type="PANTHER" id="PTHR33795:SF1">
    <property type="entry name" value="INSERTION ELEMENT IS150 PROTEIN INSJ"/>
    <property type="match status" value="1"/>
</dbReference>
<dbReference type="InterPro" id="IPR052057">
    <property type="entry name" value="IS150/IS1296_orfA-like"/>
</dbReference>
<proteinExistence type="predicted"/>
<evidence type="ECO:0000313" key="1">
    <source>
        <dbReference type="EMBL" id="TDM01682.1"/>
    </source>
</evidence>
<dbReference type="SUPFAM" id="SSF48295">
    <property type="entry name" value="TrpR-like"/>
    <property type="match status" value="2"/>
</dbReference>
<dbReference type="InterPro" id="IPR036388">
    <property type="entry name" value="WH-like_DNA-bd_sf"/>
</dbReference>
<gene>
    <name evidence="1" type="ORF">ERX37_05585</name>
</gene>
<dbReference type="Gene3D" id="1.10.10.10">
    <property type="entry name" value="Winged helix-like DNA-binding domain superfamily/Winged helix DNA-binding domain"/>
    <property type="match status" value="1"/>
</dbReference>
<reference evidence="1 2" key="1">
    <citation type="submission" date="2019-01" db="EMBL/GenBank/DDBJ databases">
        <title>Draft genome sequences of the type strains of six Macrococcus species.</title>
        <authorList>
            <person name="Mazhar S."/>
            <person name="Altermann E."/>
            <person name="Hill C."/>
            <person name="Mcauliffe O."/>
        </authorList>
    </citation>
    <scope>NUCLEOTIDE SEQUENCE [LARGE SCALE GENOMIC DNA]</scope>
    <source>
        <strain evidence="1 2">CCM4809</strain>
    </source>
</reference>
<dbReference type="OrthoDB" id="5690222at2"/>
<dbReference type="InterPro" id="IPR010921">
    <property type="entry name" value="Trp_repressor/repl_initiator"/>
</dbReference>
<evidence type="ECO:0000313" key="2">
    <source>
        <dbReference type="Proteomes" id="UP000295328"/>
    </source>
</evidence>
<dbReference type="RefSeq" id="WP_133429698.1">
    <property type="nucleotide sequence ID" value="NZ_SCWE01000002.1"/>
</dbReference>
<dbReference type="AlphaFoldDB" id="A0A4R6BJ14"/>
<dbReference type="Proteomes" id="UP000295328">
    <property type="component" value="Unassembled WGS sequence"/>
</dbReference>
<sequence length="181" mass="20908">MAKYDLEFKLKVVNEYINGLGGYQIIGKRHGIGHSMVRKWYLAYCASGIEGLERKKTRTKYSLEDKIVILRWMRENDASLTITSAKFRINNPSLIAAWRIAFRRHAIDGLTEKKKGRPSMNKPKKLDKRKTDYVKNLERENELLRAELAYIKKLKASGISIPSRLLKSNHGSLRNSEKNSD</sequence>
<organism evidence="1 2">
    <name type="scientific">Macrococcus hajekii</name>
    <dbReference type="NCBI Taxonomy" id="198482"/>
    <lineage>
        <taxon>Bacteria</taxon>
        <taxon>Bacillati</taxon>
        <taxon>Bacillota</taxon>
        <taxon>Bacilli</taxon>
        <taxon>Bacillales</taxon>
        <taxon>Staphylococcaceae</taxon>
        <taxon>Macrococcus</taxon>
    </lineage>
</organism>
<comment type="caution">
    <text evidence="1">The sequence shown here is derived from an EMBL/GenBank/DDBJ whole genome shotgun (WGS) entry which is preliminary data.</text>
</comment>
<keyword evidence="2" id="KW-1185">Reference proteome</keyword>
<name>A0A4R6BJ14_9STAP</name>
<dbReference type="GO" id="GO:0043565">
    <property type="term" value="F:sequence-specific DNA binding"/>
    <property type="evidence" value="ECO:0007669"/>
    <property type="project" value="InterPro"/>
</dbReference>
<protein>
    <submittedName>
        <fullName evidence="1">Transposase</fullName>
    </submittedName>
</protein>